<sequence>MAEVVGVVGTAVQLGALCLSIAGGIQSIRKSTQTLQNYNKELEEVGELSRRISENPLLQTPEIERYTASLLALIQRTGLAAILSKQRLMRAFFLLHKQQELDNTFTALERQKANLSLTIDDITLRTVHQIHLNVSRLNGNPETEDDTAMSSTRTEIIQSETGRDRLLEQSAPLEAGENTAVMPYSTSSDARGEGRRLSLQHMDTSSSPQGLAVSRQGATTSNFFRSYAGPNVDQRNGAQVQGAATILPHLRDSTQHRQATKEGPGEQRNGGTFLLEGSLAGPIDLAVLAGQHVNASATARPNTNANSGTNSKREEAARETVQNNGPKICFVTPQ</sequence>
<keyword evidence="9" id="KW-1185">Reference proteome</keyword>
<feature type="region of interest" description="Disordered" evidence="2">
    <location>
        <begin position="297"/>
        <end position="326"/>
    </location>
</feature>
<evidence type="ECO:0000313" key="5">
    <source>
        <dbReference type="EMBL" id="OAQ89044.1"/>
    </source>
</evidence>
<reference evidence="6 8" key="2">
    <citation type="journal article" date="2016" name="Front. Microbiol.">
        <title>Genome and transcriptome sequences reveal the specific parasitism of the nematophagous Purpureocillium lilacinum 36-1.</title>
        <authorList>
            <person name="Xie J."/>
            <person name="Li S."/>
            <person name="Mo C."/>
            <person name="Xiao X."/>
            <person name="Peng D."/>
            <person name="Wang G."/>
            <person name="Xiao Y."/>
        </authorList>
    </citation>
    <scope>NUCLEOTIDE SEQUENCE [LARGE SCALE GENOMIC DNA]</scope>
    <source>
        <strain evidence="6 8">36-1</strain>
    </source>
</reference>
<dbReference type="EMBL" id="JAWRVI010000056">
    <property type="protein sequence ID" value="KAK4083454.1"/>
    <property type="molecule type" value="Genomic_DNA"/>
</dbReference>
<dbReference type="GeneID" id="28889633"/>
<evidence type="ECO:0000313" key="6">
    <source>
        <dbReference type="EMBL" id="PWI73496.1"/>
    </source>
</evidence>
<dbReference type="EMBL" id="LSBI01000006">
    <property type="protein sequence ID" value="OAQ89044.1"/>
    <property type="molecule type" value="Genomic_DNA"/>
</dbReference>
<reference evidence="5 7" key="3">
    <citation type="submission" date="2016-02" db="EMBL/GenBank/DDBJ databases">
        <title>Biosynthesis of antibiotic leucinostatins and their inhibition on Phytophthora in bio-control Purpureocillium lilacinum.</title>
        <authorList>
            <person name="Wang G."/>
            <person name="Liu Z."/>
            <person name="Lin R."/>
            <person name="Li E."/>
            <person name="Mao Z."/>
            <person name="Ling J."/>
            <person name="Yin W."/>
            <person name="Xie B."/>
        </authorList>
    </citation>
    <scope>NUCLEOTIDE SEQUENCE [LARGE SCALE GENOMIC DNA]</scope>
    <source>
        <strain evidence="4">PLBJ-1</strain>
        <strain evidence="5">PLFJ-1</strain>
    </source>
</reference>
<gene>
    <name evidence="6" type="ORF">PCL_08772</name>
    <name evidence="3" type="ORF">Purlil1_10691</name>
    <name evidence="4" type="ORF">VFPBJ_05144</name>
    <name evidence="5" type="ORF">VFPFJ_07509</name>
</gene>
<dbReference type="AlphaFoldDB" id="A0A179HG93"/>
<dbReference type="Proteomes" id="UP000078240">
    <property type="component" value="Unassembled WGS sequence"/>
</dbReference>
<evidence type="ECO:0000313" key="9">
    <source>
        <dbReference type="Proteomes" id="UP001287286"/>
    </source>
</evidence>
<keyword evidence="1" id="KW-0175">Coiled coil</keyword>
<evidence type="ECO:0000256" key="1">
    <source>
        <dbReference type="SAM" id="Coils"/>
    </source>
</evidence>
<feature type="compositionally biased region" description="Basic and acidic residues" evidence="2">
    <location>
        <begin position="251"/>
        <end position="265"/>
    </location>
</feature>
<dbReference type="Proteomes" id="UP000078340">
    <property type="component" value="Unassembled WGS sequence"/>
</dbReference>
<dbReference type="Proteomes" id="UP001287286">
    <property type="component" value="Unassembled WGS sequence"/>
</dbReference>
<dbReference type="EMBL" id="LSBH01000004">
    <property type="protein sequence ID" value="OAQ79559.1"/>
    <property type="molecule type" value="Genomic_DNA"/>
</dbReference>
<feature type="coiled-coil region" evidence="1">
    <location>
        <begin position="28"/>
        <end position="55"/>
    </location>
</feature>
<dbReference type="EMBL" id="LCWV01000004">
    <property type="protein sequence ID" value="PWI73496.1"/>
    <property type="molecule type" value="Genomic_DNA"/>
</dbReference>
<comment type="caution">
    <text evidence="5">The sequence shown here is derived from an EMBL/GenBank/DDBJ whole genome shotgun (WGS) entry which is preliminary data.</text>
</comment>
<reference evidence="6" key="1">
    <citation type="submission" date="2015-05" db="EMBL/GenBank/DDBJ databases">
        <authorList>
            <person name="Wang D.B."/>
            <person name="Wang M."/>
        </authorList>
    </citation>
    <scope>NUCLEOTIDE SEQUENCE</scope>
    <source>
        <strain evidence="6">36-1</strain>
    </source>
</reference>
<feature type="region of interest" description="Disordered" evidence="2">
    <location>
        <begin position="251"/>
        <end position="273"/>
    </location>
</feature>
<reference evidence="3" key="4">
    <citation type="submission" date="2023-11" db="EMBL/GenBank/DDBJ databases">
        <authorList>
            <person name="Beijen E."/>
            <person name="Ohm R.A."/>
        </authorList>
    </citation>
    <scope>NUCLEOTIDE SEQUENCE</scope>
    <source>
        <strain evidence="3">CBS 150709</strain>
    </source>
</reference>
<reference evidence="3 9" key="5">
    <citation type="journal article" date="2024" name="Microbiol. Resour. Announc.">
        <title>Genome annotations for the ascomycete fungi Trichoderma harzianum, Trichoderma aggressivum, and Purpureocillium lilacinum.</title>
        <authorList>
            <person name="Beijen E.P.W."/>
            <person name="Ohm R.A."/>
        </authorList>
    </citation>
    <scope>NUCLEOTIDE SEQUENCE [LARGE SCALE GENOMIC DNA]</scope>
    <source>
        <strain evidence="3 9">CBS 150709</strain>
    </source>
</reference>
<accession>A0A179HG93</accession>
<evidence type="ECO:0000313" key="3">
    <source>
        <dbReference type="EMBL" id="KAK4083454.1"/>
    </source>
</evidence>
<evidence type="ECO:0000313" key="4">
    <source>
        <dbReference type="EMBL" id="OAQ79559.1"/>
    </source>
</evidence>
<dbReference type="Proteomes" id="UP000245956">
    <property type="component" value="Unassembled WGS sequence"/>
</dbReference>
<dbReference type="KEGG" id="plj:28889633"/>
<evidence type="ECO:0000256" key="2">
    <source>
        <dbReference type="SAM" id="MobiDB-lite"/>
    </source>
</evidence>
<proteinExistence type="predicted"/>
<protein>
    <submittedName>
        <fullName evidence="5">Spc97 / spc98 family domain-containing protein</fullName>
    </submittedName>
</protein>
<feature type="compositionally biased region" description="Polar residues" evidence="2">
    <location>
        <begin position="297"/>
        <end position="310"/>
    </location>
</feature>
<dbReference type="OrthoDB" id="5069016at2759"/>
<evidence type="ECO:0000313" key="7">
    <source>
        <dbReference type="Proteomes" id="UP000078340"/>
    </source>
</evidence>
<evidence type="ECO:0000313" key="8">
    <source>
        <dbReference type="Proteomes" id="UP000245956"/>
    </source>
</evidence>
<name>A0A179HG93_PURLI</name>
<organism evidence="5 7">
    <name type="scientific">Purpureocillium lilacinum</name>
    <name type="common">Paecilomyces lilacinus</name>
    <dbReference type="NCBI Taxonomy" id="33203"/>
    <lineage>
        <taxon>Eukaryota</taxon>
        <taxon>Fungi</taxon>
        <taxon>Dikarya</taxon>
        <taxon>Ascomycota</taxon>
        <taxon>Pezizomycotina</taxon>
        <taxon>Sordariomycetes</taxon>
        <taxon>Hypocreomycetidae</taxon>
        <taxon>Hypocreales</taxon>
        <taxon>Ophiocordycipitaceae</taxon>
        <taxon>Purpureocillium</taxon>
    </lineage>
</organism>